<reference evidence="1" key="1">
    <citation type="submission" date="2018-11" db="EMBL/GenBank/DDBJ databases">
        <title>The sequence and de novo assembly of Larimichthys crocea genome using PacBio and Hi-C technologies.</title>
        <authorList>
            <person name="Xu P."/>
            <person name="Chen B."/>
            <person name="Zhou Z."/>
            <person name="Ke Q."/>
            <person name="Wu Y."/>
            <person name="Bai H."/>
            <person name="Pu F."/>
        </authorList>
    </citation>
    <scope>NUCLEOTIDE SEQUENCE</scope>
    <source>
        <tissue evidence="1">Muscle</tissue>
    </source>
</reference>
<accession>A0ACD3QB73</accession>
<keyword evidence="2" id="KW-1185">Reference proteome</keyword>
<sequence>MEHSRPKYGPQTVRQHAVRLQVHLECHAEAGCLSPVRAVTSPAACSPSPAGTVQCRAPALTPRAAFLHLFAFCYYAQVTNQSPPNFTQHVSEQSKVTDRVSRRLIRIYQLYSRTSGKHVQVLPNKKINAMADDGDVHAKLIVETDTFGSRVRIKGAETGFYICMNKRGKLIGKKNGQGRDCIFTEIVLENNYTALRNARYESWYMAFTRRGRPRKGSRTRQHQREVHFMKRLPKGQQPAHSSNHRPFDFIHYPFNQRTKRTRYSSER</sequence>
<comment type="caution">
    <text evidence="1">The sequence shown here is derived from an EMBL/GenBank/DDBJ whole genome shotgun (WGS) entry which is preliminary data.</text>
</comment>
<name>A0ACD3QB73_LARCR</name>
<protein>
    <submittedName>
        <fullName evidence="1">Uncharacterized protein</fullName>
    </submittedName>
</protein>
<organism evidence="1 2">
    <name type="scientific">Larimichthys crocea</name>
    <name type="common">Large yellow croaker</name>
    <name type="synonym">Pseudosciaena crocea</name>
    <dbReference type="NCBI Taxonomy" id="215358"/>
    <lineage>
        <taxon>Eukaryota</taxon>
        <taxon>Metazoa</taxon>
        <taxon>Chordata</taxon>
        <taxon>Craniata</taxon>
        <taxon>Vertebrata</taxon>
        <taxon>Euteleostomi</taxon>
        <taxon>Actinopterygii</taxon>
        <taxon>Neopterygii</taxon>
        <taxon>Teleostei</taxon>
        <taxon>Neoteleostei</taxon>
        <taxon>Acanthomorphata</taxon>
        <taxon>Eupercaria</taxon>
        <taxon>Sciaenidae</taxon>
        <taxon>Larimichthys</taxon>
    </lineage>
</organism>
<gene>
    <name evidence="1" type="ORF">E3U43_009593</name>
</gene>
<evidence type="ECO:0000313" key="2">
    <source>
        <dbReference type="Proteomes" id="UP000793456"/>
    </source>
</evidence>
<proteinExistence type="predicted"/>
<evidence type="ECO:0000313" key="1">
    <source>
        <dbReference type="EMBL" id="TMS04436.1"/>
    </source>
</evidence>
<dbReference type="EMBL" id="CM011694">
    <property type="protein sequence ID" value="TMS04436.1"/>
    <property type="molecule type" value="Genomic_DNA"/>
</dbReference>
<dbReference type="Proteomes" id="UP000793456">
    <property type="component" value="Chromosome XXI"/>
</dbReference>